<keyword evidence="1" id="KW-0812">Transmembrane</keyword>
<dbReference type="EMBL" id="LSRC01000039">
    <property type="protein sequence ID" value="KXI16690.1"/>
    <property type="molecule type" value="Genomic_DNA"/>
</dbReference>
<keyword evidence="1" id="KW-1133">Transmembrane helix</keyword>
<comment type="caution">
    <text evidence="2">The sequence shown here is derived from an EMBL/GenBank/DDBJ whole genome shotgun (WGS) entry which is preliminary data.</text>
</comment>
<feature type="transmembrane region" description="Helical" evidence="1">
    <location>
        <begin position="12"/>
        <end position="32"/>
    </location>
</feature>
<protein>
    <submittedName>
        <fullName evidence="2">Uncharacterized protein</fullName>
    </submittedName>
</protein>
<dbReference type="PATRIC" id="fig|2702.101.peg.940"/>
<evidence type="ECO:0000256" key="1">
    <source>
        <dbReference type="SAM" id="Phobius"/>
    </source>
</evidence>
<reference evidence="2 3" key="1">
    <citation type="submission" date="2016-02" db="EMBL/GenBank/DDBJ databases">
        <authorList>
            <person name="Wen L."/>
            <person name="He K."/>
            <person name="Yang H."/>
        </authorList>
    </citation>
    <scope>NUCLEOTIDE SEQUENCE [LARGE SCALE GENOMIC DNA]</scope>
    <source>
        <strain evidence="2 3">CMW7778B</strain>
    </source>
</reference>
<gene>
    <name evidence="2" type="ORF">HMPREF3230_00959</name>
</gene>
<keyword evidence="1" id="KW-0472">Membrane</keyword>
<proteinExistence type="predicted"/>
<dbReference type="RefSeq" id="WP_075523753.1">
    <property type="nucleotide sequence ID" value="NZ_KQ961869.1"/>
</dbReference>
<dbReference type="AlphaFoldDB" id="A0A135Z4U8"/>
<organism evidence="2 3">
    <name type="scientific">Gardnerella vaginalis</name>
    <dbReference type="NCBI Taxonomy" id="2702"/>
    <lineage>
        <taxon>Bacteria</taxon>
        <taxon>Bacillati</taxon>
        <taxon>Actinomycetota</taxon>
        <taxon>Actinomycetes</taxon>
        <taxon>Bifidobacteriales</taxon>
        <taxon>Bifidobacteriaceae</taxon>
        <taxon>Gardnerella</taxon>
    </lineage>
</organism>
<evidence type="ECO:0000313" key="3">
    <source>
        <dbReference type="Proteomes" id="UP000070505"/>
    </source>
</evidence>
<accession>A0A135Z4U8</accession>
<sequence length="153" mass="17530">MNKLSKKTKTLIVCISIVVVIVCFITLFLHHIDNNAFYVQIDSKEKIASYRANYNYIDVYRQKDKIVINTYSDSKFDEPNRIVVPFKGKLSKSDILVKWKTANGDVVEQDSDSILAASVIIEKNGKTICNENINFCEKGWNALNDALRIQQHK</sequence>
<evidence type="ECO:0000313" key="2">
    <source>
        <dbReference type="EMBL" id="KXI16690.1"/>
    </source>
</evidence>
<name>A0A135Z4U8_GARVA</name>
<dbReference type="Proteomes" id="UP000070505">
    <property type="component" value="Unassembled WGS sequence"/>
</dbReference>